<accession>A0ACC1LL60</accession>
<dbReference type="Proteomes" id="UP001140096">
    <property type="component" value="Unassembled WGS sequence"/>
</dbReference>
<gene>
    <name evidence="1" type="primary">LAT1</name>
    <name evidence="1" type="ORF">H4S07_002582</name>
</gene>
<organism evidence="1 2">
    <name type="scientific">Coemansia furcata</name>
    <dbReference type="NCBI Taxonomy" id="417177"/>
    <lineage>
        <taxon>Eukaryota</taxon>
        <taxon>Fungi</taxon>
        <taxon>Fungi incertae sedis</taxon>
        <taxon>Zoopagomycota</taxon>
        <taxon>Kickxellomycotina</taxon>
        <taxon>Kickxellomycetes</taxon>
        <taxon>Kickxellales</taxon>
        <taxon>Kickxellaceae</taxon>
        <taxon>Coemansia</taxon>
    </lineage>
</organism>
<keyword evidence="1" id="KW-0670">Pyruvate</keyword>
<reference evidence="1" key="1">
    <citation type="submission" date="2022-07" db="EMBL/GenBank/DDBJ databases">
        <title>Phylogenomic reconstructions and comparative analyses of Kickxellomycotina fungi.</title>
        <authorList>
            <person name="Reynolds N.K."/>
            <person name="Stajich J.E."/>
            <person name="Barry K."/>
            <person name="Grigoriev I.V."/>
            <person name="Crous P."/>
            <person name="Smith M.E."/>
        </authorList>
    </citation>
    <scope>NUCLEOTIDE SEQUENCE</scope>
    <source>
        <strain evidence="1">CBS 102833</strain>
    </source>
</reference>
<evidence type="ECO:0000313" key="2">
    <source>
        <dbReference type="Proteomes" id="UP001140096"/>
    </source>
</evidence>
<name>A0ACC1LL60_9FUNG</name>
<keyword evidence="1" id="KW-0808">Transferase</keyword>
<keyword evidence="1" id="KW-0012">Acyltransferase</keyword>
<proteinExistence type="predicted"/>
<keyword evidence="2" id="KW-1185">Reference proteome</keyword>
<dbReference type="EMBL" id="JANBUP010000669">
    <property type="protein sequence ID" value="KAJ2810589.1"/>
    <property type="molecule type" value="Genomic_DNA"/>
</dbReference>
<sequence>MTTFSLLLTLLAGGIAAVALCSALVVRFKSPKPRPRHDSENYSLCIDEKHERQRLGSLWDEARVDLSIIVPAYNEEERLPVLLNDIREYVAHRRESGAFSYELIIMDDGIKHVVNRGKGGAVTQGILSATGRHILFCDADGATRFSDIGALLGKMSEGPVIAIGSRNNQALSGTVVERSHLRAFLQWGFHTYVTLLGVRGVRDTQCGFKLFSRQAARLVFPNMHVERFIFDIEILLLARYQNIEVVEVPVNWHEVAGSKMSIVRDSIQMALDLLAVRLNYMFGNWTIAKIKSAGGDYGGGGNIDFARRINSGKMSATSVSSQLARLLSRSARLATPATARLSARASARHISTTRAIARSAASLRAHNVAAPVSGLARQYSSKSYPDHQLVGMPALSPTMTQGNVGQWQKSVGDRVEPGDVLVEIETDKAQMDFEFQEEGYLAKILAPTGTKDLAIDSPVAIIVENEADVAAFADFSLDQAAGSAPPAAVSSPAKSESAKEVTTPAAPAQASPSAAEGDRIFASPLAKTLAKEKGIDLALVHGSGPRGRIVKSDIEGFVASGASKAAAAAAPAKAAEAVSAPASAAKKAAVAAPAASAGFTDIPLTNMRKVIASRLTEAKSTIPHYYLTQNITMDNVNKLRQSLNTAANGAYKLSVNDFVVKAAACALRDVPEVNSSWQGEFIRQHHHADIAVAAATPAGLITPIVKTCDAKGLRAISSDVRDLVARARANKLKPEEFQGGSFTISNLGMYGITSFSAIINPPHAAILSVGSTEPQLVIDATAEKGFKSVDVMSVQLSADHRVVDGATGAQFLKAFKGYLENPLTLLL</sequence>
<protein>
    <submittedName>
        <fullName evidence="1">Pyruvate dehydrogenase complex dihydrolipoamide acetyltransferase component (E2)</fullName>
        <ecNumber evidence="1">2.3.1.12</ecNumber>
    </submittedName>
</protein>
<evidence type="ECO:0000313" key="1">
    <source>
        <dbReference type="EMBL" id="KAJ2810589.1"/>
    </source>
</evidence>
<dbReference type="EC" id="2.3.1.12" evidence="1"/>
<comment type="caution">
    <text evidence="1">The sequence shown here is derived from an EMBL/GenBank/DDBJ whole genome shotgun (WGS) entry which is preliminary data.</text>
</comment>